<evidence type="ECO:0000313" key="1">
    <source>
        <dbReference type="EMBL" id="CAH1971891.1"/>
    </source>
</evidence>
<dbReference type="Proteomes" id="UP001152888">
    <property type="component" value="Unassembled WGS sequence"/>
</dbReference>
<protein>
    <submittedName>
        <fullName evidence="1">Uncharacterized protein</fullName>
    </submittedName>
</protein>
<accession>A0A9P0KBE0</accession>
<name>A0A9P0KBE0_ACAOB</name>
<dbReference type="EMBL" id="CAKOFQ010006791">
    <property type="protein sequence ID" value="CAH1971891.1"/>
    <property type="molecule type" value="Genomic_DNA"/>
</dbReference>
<organism evidence="1 2">
    <name type="scientific">Acanthoscelides obtectus</name>
    <name type="common">Bean weevil</name>
    <name type="synonym">Bruchus obtectus</name>
    <dbReference type="NCBI Taxonomy" id="200917"/>
    <lineage>
        <taxon>Eukaryota</taxon>
        <taxon>Metazoa</taxon>
        <taxon>Ecdysozoa</taxon>
        <taxon>Arthropoda</taxon>
        <taxon>Hexapoda</taxon>
        <taxon>Insecta</taxon>
        <taxon>Pterygota</taxon>
        <taxon>Neoptera</taxon>
        <taxon>Endopterygota</taxon>
        <taxon>Coleoptera</taxon>
        <taxon>Polyphaga</taxon>
        <taxon>Cucujiformia</taxon>
        <taxon>Chrysomeloidea</taxon>
        <taxon>Chrysomelidae</taxon>
        <taxon>Bruchinae</taxon>
        <taxon>Bruchini</taxon>
        <taxon>Acanthoscelides</taxon>
    </lineage>
</organism>
<comment type="caution">
    <text evidence="1">The sequence shown here is derived from an EMBL/GenBank/DDBJ whole genome shotgun (WGS) entry which is preliminary data.</text>
</comment>
<reference evidence="1" key="1">
    <citation type="submission" date="2022-03" db="EMBL/GenBank/DDBJ databases">
        <authorList>
            <person name="Sayadi A."/>
        </authorList>
    </citation>
    <scope>NUCLEOTIDE SEQUENCE</scope>
</reference>
<gene>
    <name evidence="1" type="ORF">ACAOBT_LOCUS9673</name>
</gene>
<sequence>MTIAASSLPHLF</sequence>
<keyword evidence="2" id="KW-1185">Reference proteome</keyword>
<evidence type="ECO:0000313" key="2">
    <source>
        <dbReference type="Proteomes" id="UP001152888"/>
    </source>
</evidence>
<proteinExistence type="predicted"/>